<proteinExistence type="predicted"/>
<dbReference type="GeneID" id="73333234"/>
<dbReference type="AlphaFoldDB" id="A0AA37PH61"/>
<gene>
    <name evidence="1" type="ORF">ColSpa_12432</name>
</gene>
<organism evidence="1 2">
    <name type="scientific">Colletotrichum spaethianum</name>
    <dbReference type="NCBI Taxonomy" id="700344"/>
    <lineage>
        <taxon>Eukaryota</taxon>
        <taxon>Fungi</taxon>
        <taxon>Dikarya</taxon>
        <taxon>Ascomycota</taxon>
        <taxon>Pezizomycotina</taxon>
        <taxon>Sordariomycetes</taxon>
        <taxon>Hypocreomycetidae</taxon>
        <taxon>Glomerellales</taxon>
        <taxon>Glomerellaceae</taxon>
        <taxon>Colletotrichum</taxon>
        <taxon>Colletotrichum spaethianum species complex</taxon>
    </lineage>
</organism>
<comment type="caution">
    <text evidence="1">The sequence shown here is derived from an EMBL/GenBank/DDBJ whole genome shotgun (WGS) entry which is preliminary data.</text>
</comment>
<dbReference type="RefSeq" id="XP_049134601.1">
    <property type="nucleotide sequence ID" value="XM_049278644.1"/>
</dbReference>
<evidence type="ECO:0000313" key="2">
    <source>
        <dbReference type="Proteomes" id="UP001055115"/>
    </source>
</evidence>
<keyword evidence="2" id="KW-1185">Reference proteome</keyword>
<protein>
    <submittedName>
        <fullName evidence="1">Uncharacterized protein</fullName>
    </submittedName>
</protein>
<sequence length="92" mass="10658">MPSEEEKVLCRVVDAPTTSPSKQKQEIPTKGQLLFLKFFDALFWHKVVDITKRRFKVTIQADSAFSDEFGAYHFLYECGRTEFSNIAPEFYG</sequence>
<dbReference type="EMBL" id="BQXU01000063">
    <property type="protein sequence ID" value="GKT52251.1"/>
    <property type="molecule type" value="Genomic_DNA"/>
</dbReference>
<dbReference type="Proteomes" id="UP001055115">
    <property type="component" value="Unassembled WGS sequence"/>
</dbReference>
<reference evidence="1 2" key="1">
    <citation type="submission" date="2022-03" db="EMBL/GenBank/DDBJ databases">
        <title>Genome data of Colletotrichum spp.</title>
        <authorList>
            <person name="Utami Y.D."/>
            <person name="Hiruma K."/>
        </authorList>
    </citation>
    <scope>NUCLEOTIDE SEQUENCE [LARGE SCALE GENOMIC DNA]</scope>
    <source>
        <strain evidence="1 2">MAFF 239500</strain>
    </source>
</reference>
<name>A0AA37PH61_9PEZI</name>
<evidence type="ECO:0000313" key="1">
    <source>
        <dbReference type="EMBL" id="GKT52251.1"/>
    </source>
</evidence>
<accession>A0AA37PH61</accession>